<proteinExistence type="predicted"/>
<gene>
    <name evidence="2" type="ORF">QFZ56_007578</name>
</gene>
<reference evidence="2 3" key="1">
    <citation type="submission" date="2023-07" db="EMBL/GenBank/DDBJ databases">
        <title>Comparative genomics of wheat-associated soil bacteria to identify genetic determinants of phenazine resistance.</title>
        <authorList>
            <person name="Mouncey N."/>
        </authorList>
    </citation>
    <scope>NUCLEOTIDE SEQUENCE [LARGE SCALE GENOMIC DNA]</scope>
    <source>
        <strain evidence="2 3">W4I19-2</strain>
    </source>
</reference>
<protein>
    <recommendedName>
        <fullName evidence="4">Transposase</fullName>
    </recommendedName>
</protein>
<keyword evidence="3" id="KW-1185">Reference proteome</keyword>
<sequence>MEKCGQARRPLGPDDEDLIVQTATTRPTKPGQTHNRVELCLSPAYASWANPIGAHFGLLRQFTIANSNHRNHTVQTRALHACLRRRRANARHSDVLAAPRRERARIRSERASVGADVPSPMPLDRPRDLARPGPGSGRPPWRRLQ</sequence>
<evidence type="ECO:0000313" key="2">
    <source>
        <dbReference type="EMBL" id="MDQ0688615.1"/>
    </source>
</evidence>
<organism evidence="2 3">
    <name type="scientific">Streptomyces achromogenes</name>
    <dbReference type="NCBI Taxonomy" id="67255"/>
    <lineage>
        <taxon>Bacteria</taxon>
        <taxon>Bacillati</taxon>
        <taxon>Actinomycetota</taxon>
        <taxon>Actinomycetes</taxon>
        <taxon>Kitasatosporales</taxon>
        <taxon>Streptomycetaceae</taxon>
        <taxon>Streptomyces</taxon>
    </lineage>
</organism>
<name>A0ABU0QD78_STRAH</name>
<dbReference type="EMBL" id="JAUSYA010000001">
    <property type="protein sequence ID" value="MDQ0688615.1"/>
    <property type="molecule type" value="Genomic_DNA"/>
</dbReference>
<feature type="region of interest" description="Disordered" evidence="1">
    <location>
        <begin position="87"/>
        <end position="145"/>
    </location>
</feature>
<feature type="compositionally biased region" description="Basic and acidic residues" evidence="1">
    <location>
        <begin position="91"/>
        <end position="110"/>
    </location>
</feature>
<accession>A0ABU0QD78</accession>
<comment type="caution">
    <text evidence="2">The sequence shown here is derived from an EMBL/GenBank/DDBJ whole genome shotgun (WGS) entry which is preliminary data.</text>
</comment>
<evidence type="ECO:0000256" key="1">
    <source>
        <dbReference type="SAM" id="MobiDB-lite"/>
    </source>
</evidence>
<dbReference type="Proteomes" id="UP001243364">
    <property type="component" value="Unassembled WGS sequence"/>
</dbReference>
<evidence type="ECO:0008006" key="4">
    <source>
        <dbReference type="Google" id="ProtNLM"/>
    </source>
</evidence>
<evidence type="ECO:0000313" key="3">
    <source>
        <dbReference type="Proteomes" id="UP001243364"/>
    </source>
</evidence>